<dbReference type="GO" id="GO:0061809">
    <property type="term" value="F:NAD+ nucleosidase activity, cyclic ADP-ribose generating"/>
    <property type="evidence" value="ECO:0007669"/>
    <property type="project" value="UniProtKB-EC"/>
</dbReference>
<keyword evidence="7" id="KW-0472">Membrane</keyword>
<dbReference type="AlphaFoldDB" id="A0A3Q3B4F7"/>
<reference evidence="8" key="1">
    <citation type="submission" date="2025-08" db="UniProtKB">
        <authorList>
            <consortium name="Ensembl"/>
        </authorList>
    </citation>
    <scope>IDENTIFICATION</scope>
</reference>
<dbReference type="Proteomes" id="UP000264800">
    <property type="component" value="Unplaced"/>
</dbReference>
<dbReference type="Ensembl" id="ENSKMAT00000024654.1">
    <property type="protein sequence ID" value="ENSKMAP00000024348.1"/>
    <property type="gene ID" value="ENSKMAG00000018059.1"/>
</dbReference>
<sequence>MELKTILAVSGAVFIALIVIVVPPTVLLSPRTTQIRATFMKKCQNFSETKQRCEQVRQTFEEAYVGQAPCGFAESNYDQLFTENPLTHSCGKTMFWSGTKDLVHRFTQKRDHFITLEDTLLGHIMNRLTWCGRKGSKDTFTYLCEKCPVNTVSSFWMGASARFAAYACGSTTVMLNGQKNPPFNPNGFFGKVEVPELKYPEVKSLTVILVTKNNKVDCNQESLQILRKILDPNVAYDCKPVTEARIQQCIEDGITGSCWS</sequence>
<dbReference type="GO" id="GO:0016849">
    <property type="term" value="F:phosphorus-oxygen lyase activity"/>
    <property type="evidence" value="ECO:0007669"/>
    <property type="project" value="TreeGrafter"/>
</dbReference>
<protein>
    <recommendedName>
        <fullName evidence="2">ADP-ribosyl cyclase/cyclic ADP-ribose hydrolase</fullName>
        <ecNumber evidence="2">3.2.2.6</ecNumber>
    </recommendedName>
</protein>
<feature type="transmembrane region" description="Helical" evidence="7">
    <location>
        <begin position="6"/>
        <end position="28"/>
    </location>
</feature>
<dbReference type="GO" id="GO:0005886">
    <property type="term" value="C:plasma membrane"/>
    <property type="evidence" value="ECO:0007669"/>
    <property type="project" value="TreeGrafter"/>
</dbReference>
<dbReference type="OrthoDB" id="10028716at2759"/>
<evidence type="ECO:0000256" key="5">
    <source>
        <dbReference type="ARBA" id="ARBA00023027"/>
    </source>
</evidence>
<dbReference type="GeneTree" id="ENSGT00390000017291"/>
<reference evidence="8" key="2">
    <citation type="submission" date="2025-09" db="UniProtKB">
        <authorList>
            <consortium name="Ensembl"/>
        </authorList>
    </citation>
    <scope>IDENTIFICATION</scope>
</reference>
<dbReference type="GO" id="GO:0030890">
    <property type="term" value="P:positive regulation of B cell proliferation"/>
    <property type="evidence" value="ECO:0007669"/>
    <property type="project" value="TreeGrafter"/>
</dbReference>
<dbReference type="STRING" id="37003.ENSKMAP00000024348"/>
<dbReference type="GeneID" id="108230355"/>
<evidence type="ECO:0000256" key="4">
    <source>
        <dbReference type="ARBA" id="ARBA00022801"/>
    </source>
</evidence>
<keyword evidence="3" id="KW-0808">Transferase</keyword>
<dbReference type="OMA" id="CSHESLQ"/>
<keyword evidence="4" id="KW-0378">Hydrolase</keyword>
<dbReference type="PANTHER" id="PTHR10912:SF9">
    <property type="entry name" value="ADP-RIBOSYL CYCLASE_CYCLIC ADP-RIBOSE HYDROLASE"/>
    <property type="match status" value="1"/>
</dbReference>
<comment type="similarity">
    <text evidence="1">Belongs to the ADP-ribosyl cyclase family.</text>
</comment>
<dbReference type="EC" id="3.2.2.6" evidence="2"/>
<dbReference type="Gene3D" id="3.40.50.720">
    <property type="entry name" value="NAD(P)-binding Rossmann-like Domain"/>
    <property type="match status" value="1"/>
</dbReference>
<dbReference type="SUPFAM" id="SSF52309">
    <property type="entry name" value="N-(deoxy)ribosyltransferase-like"/>
    <property type="match status" value="1"/>
</dbReference>
<organism evidence="8 9">
    <name type="scientific">Kryptolebias marmoratus</name>
    <name type="common">Mangrove killifish</name>
    <name type="synonym">Rivulus marmoratus</name>
    <dbReference type="NCBI Taxonomy" id="37003"/>
    <lineage>
        <taxon>Eukaryota</taxon>
        <taxon>Metazoa</taxon>
        <taxon>Chordata</taxon>
        <taxon>Craniata</taxon>
        <taxon>Vertebrata</taxon>
        <taxon>Euteleostomi</taxon>
        <taxon>Actinopterygii</taxon>
        <taxon>Neopterygii</taxon>
        <taxon>Teleostei</taxon>
        <taxon>Neoteleostei</taxon>
        <taxon>Acanthomorphata</taxon>
        <taxon>Ovalentaria</taxon>
        <taxon>Atherinomorphae</taxon>
        <taxon>Cyprinodontiformes</taxon>
        <taxon>Rivulidae</taxon>
        <taxon>Kryptolebias</taxon>
    </lineage>
</organism>
<accession>A0A3Q3B4F7</accession>
<evidence type="ECO:0000256" key="2">
    <source>
        <dbReference type="ARBA" id="ARBA00011982"/>
    </source>
</evidence>
<proteinExistence type="inferred from homology"/>
<dbReference type="Pfam" id="PF02267">
    <property type="entry name" value="Rib_hydrolayse"/>
    <property type="match status" value="1"/>
</dbReference>
<dbReference type="InterPro" id="IPR003193">
    <property type="entry name" value="ADP-ribosyl_cyclase"/>
</dbReference>
<evidence type="ECO:0000256" key="1">
    <source>
        <dbReference type="ARBA" id="ARBA00005406"/>
    </source>
</evidence>
<dbReference type="KEGG" id="kmr:108230355"/>
<evidence type="ECO:0000256" key="3">
    <source>
        <dbReference type="ARBA" id="ARBA00022679"/>
    </source>
</evidence>
<dbReference type="Gene3D" id="1.20.82.10">
    <property type="entry name" value="ADP Ribosyl Cyclase, Chain A, domain 1"/>
    <property type="match status" value="1"/>
</dbReference>
<dbReference type="PANTHER" id="PTHR10912">
    <property type="entry name" value="ADP-RIBOSYL CYCLASE"/>
    <property type="match status" value="1"/>
</dbReference>
<keyword evidence="9" id="KW-1185">Reference proteome</keyword>
<dbReference type="RefSeq" id="XP_017261935.1">
    <property type="nucleotide sequence ID" value="XM_017406446.1"/>
</dbReference>
<evidence type="ECO:0000313" key="9">
    <source>
        <dbReference type="Proteomes" id="UP000264800"/>
    </source>
</evidence>
<keyword evidence="7" id="KW-0812">Transmembrane</keyword>
<keyword evidence="7" id="KW-1133">Transmembrane helix</keyword>
<name>A0A3Q3B4F7_KRYMA</name>
<dbReference type="GO" id="GO:0016740">
    <property type="term" value="F:transferase activity"/>
    <property type="evidence" value="ECO:0007669"/>
    <property type="project" value="UniProtKB-KW"/>
</dbReference>
<keyword evidence="6" id="KW-1015">Disulfide bond</keyword>
<keyword evidence="5" id="KW-0520">NAD</keyword>
<evidence type="ECO:0000256" key="6">
    <source>
        <dbReference type="ARBA" id="ARBA00023157"/>
    </source>
</evidence>
<evidence type="ECO:0000313" key="8">
    <source>
        <dbReference type="Ensembl" id="ENSKMAP00000024348.1"/>
    </source>
</evidence>
<evidence type="ECO:0000256" key="7">
    <source>
        <dbReference type="SAM" id="Phobius"/>
    </source>
</evidence>